<comment type="caution">
    <text evidence="3">The sequence shown here is derived from an EMBL/GenBank/DDBJ whole genome shotgun (WGS) entry which is preliminary data.</text>
</comment>
<keyword evidence="4" id="KW-1185">Reference proteome</keyword>
<dbReference type="InterPro" id="IPR051534">
    <property type="entry name" value="CBASS_pafABC_assoc_protein"/>
</dbReference>
<name>A0ABV7EU09_9GAMM</name>
<feature type="domain" description="WCX" evidence="2">
    <location>
        <begin position="247"/>
        <end position="321"/>
    </location>
</feature>
<gene>
    <name evidence="3" type="ORF">ACFOSU_14190</name>
</gene>
<evidence type="ECO:0000259" key="2">
    <source>
        <dbReference type="Pfam" id="PF25583"/>
    </source>
</evidence>
<reference evidence="4" key="1">
    <citation type="journal article" date="2019" name="Int. J. Syst. Evol. Microbiol.">
        <title>The Global Catalogue of Microorganisms (GCM) 10K type strain sequencing project: providing services to taxonomists for standard genome sequencing and annotation.</title>
        <authorList>
            <consortium name="The Broad Institute Genomics Platform"/>
            <consortium name="The Broad Institute Genome Sequencing Center for Infectious Disease"/>
            <person name="Wu L."/>
            <person name="Ma J."/>
        </authorList>
    </citation>
    <scope>NUCLEOTIDE SEQUENCE [LARGE SCALE GENOMIC DNA]</scope>
    <source>
        <strain evidence="4">KCTC 52640</strain>
    </source>
</reference>
<proteinExistence type="predicted"/>
<dbReference type="InterPro" id="IPR026881">
    <property type="entry name" value="WYL_dom"/>
</dbReference>
<dbReference type="Pfam" id="PF13280">
    <property type="entry name" value="WYL"/>
    <property type="match status" value="1"/>
</dbReference>
<evidence type="ECO:0000313" key="4">
    <source>
        <dbReference type="Proteomes" id="UP001595462"/>
    </source>
</evidence>
<dbReference type="Pfam" id="PF25583">
    <property type="entry name" value="WCX"/>
    <property type="match status" value="1"/>
</dbReference>
<feature type="domain" description="WYL" evidence="1">
    <location>
        <begin position="148"/>
        <end position="214"/>
    </location>
</feature>
<dbReference type="InterPro" id="IPR057727">
    <property type="entry name" value="WCX_dom"/>
</dbReference>
<dbReference type="PANTHER" id="PTHR34580">
    <property type="match status" value="1"/>
</dbReference>
<evidence type="ECO:0000313" key="3">
    <source>
        <dbReference type="EMBL" id="MFC3105027.1"/>
    </source>
</evidence>
<dbReference type="PROSITE" id="PS52050">
    <property type="entry name" value="WYL"/>
    <property type="match status" value="1"/>
</dbReference>
<dbReference type="RefSeq" id="WP_380690585.1">
    <property type="nucleotide sequence ID" value="NZ_JBHRSS010000006.1"/>
</dbReference>
<evidence type="ECO:0000259" key="1">
    <source>
        <dbReference type="Pfam" id="PF13280"/>
    </source>
</evidence>
<sequence length="327" mass="37053">MNVFDRIYALHKQLAGARRPIAKATLEARLECSPATVKRIIRDMRLYLDAPIEYDREYNGYYYARDEQATEDAHFELPGLWFNASELVSLLAMDQLLETVQPGLLAADLAPVRKRLERILESRAMGTGELSRRTRILRATARRPGASFPNVAGALAMRRQLVIRYHGRARDRETTRRISPQRLIYYRDNWYLDAWCHDAEGLRSFSLDRIRDADMVEQASLDMDIGVLDAELGGGYGIFSGAPAHIAILRFSASAARWVADEQWHPEQQGRWCEDGCYELHVPYAASEELLKDVLAYGPEVEVLGPDALRARIAERLAAAAALYSEL</sequence>
<protein>
    <submittedName>
        <fullName evidence="3">Helix-turn-helix transcriptional regulator</fullName>
    </submittedName>
</protein>
<dbReference type="PANTHER" id="PTHR34580:SF3">
    <property type="entry name" value="PROTEIN PAFB"/>
    <property type="match status" value="1"/>
</dbReference>
<dbReference type="Proteomes" id="UP001595462">
    <property type="component" value="Unassembled WGS sequence"/>
</dbReference>
<accession>A0ABV7EU09</accession>
<dbReference type="EMBL" id="JBHRSS010000006">
    <property type="protein sequence ID" value="MFC3105027.1"/>
    <property type="molecule type" value="Genomic_DNA"/>
</dbReference>
<organism evidence="3 4">
    <name type="scientific">Salinisphaera aquimarina</name>
    <dbReference type="NCBI Taxonomy" id="2094031"/>
    <lineage>
        <taxon>Bacteria</taxon>
        <taxon>Pseudomonadati</taxon>
        <taxon>Pseudomonadota</taxon>
        <taxon>Gammaproteobacteria</taxon>
        <taxon>Salinisphaerales</taxon>
        <taxon>Salinisphaeraceae</taxon>
        <taxon>Salinisphaera</taxon>
    </lineage>
</organism>